<reference evidence="7 8" key="1">
    <citation type="submission" date="2020-01" db="EMBL/GenBank/DDBJ databases">
        <title>Draft genome sequence of Aspergillus udagawae IFM 46972.</title>
        <authorList>
            <person name="Takahashi H."/>
            <person name="Yaguchi T."/>
        </authorList>
    </citation>
    <scope>NUCLEOTIDE SEQUENCE [LARGE SCALE GENOMIC DNA]</scope>
    <source>
        <strain evidence="7 8">IFM 46972</strain>
    </source>
</reference>
<keyword evidence="1" id="KW-0479">Metal-binding</keyword>
<dbReference type="GO" id="GO:0016491">
    <property type="term" value="F:oxidoreductase activity"/>
    <property type="evidence" value="ECO:0007669"/>
    <property type="project" value="UniProtKB-KW"/>
</dbReference>
<gene>
    <name evidence="7" type="ORF">IFM46972_09927</name>
</gene>
<evidence type="ECO:0000256" key="4">
    <source>
        <dbReference type="SAM" id="MobiDB-lite"/>
    </source>
</evidence>
<feature type="chain" id="PRO_5034848929" description="Tyrosinase copper-binding domain-containing protein" evidence="5">
    <location>
        <begin position="20"/>
        <end position="830"/>
    </location>
</feature>
<evidence type="ECO:0000256" key="1">
    <source>
        <dbReference type="ARBA" id="ARBA00022723"/>
    </source>
</evidence>
<dbReference type="Gene3D" id="3.30.559.10">
    <property type="entry name" value="Chloramphenicol acetyltransferase-like domain"/>
    <property type="match status" value="2"/>
</dbReference>
<evidence type="ECO:0000256" key="5">
    <source>
        <dbReference type="SAM" id="SignalP"/>
    </source>
</evidence>
<organism evidence="7 8">
    <name type="scientific">Aspergillus udagawae</name>
    <dbReference type="NCBI Taxonomy" id="91492"/>
    <lineage>
        <taxon>Eukaryota</taxon>
        <taxon>Fungi</taxon>
        <taxon>Dikarya</taxon>
        <taxon>Ascomycota</taxon>
        <taxon>Pezizomycotina</taxon>
        <taxon>Eurotiomycetes</taxon>
        <taxon>Eurotiomycetidae</taxon>
        <taxon>Eurotiales</taxon>
        <taxon>Aspergillaceae</taxon>
        <taxon>Aspergillus</taxon>
        <taxon>Aspergillus subgen. Fumigati</taxon>
    </lineage>
</organism>
<dbReference type="InterPro" id="IPR050316">
    <property type="entry name" value="Tyrosinase/Hemocyanin"/>
</dbReference>
<dbReference type="InterPro" id="IPR023213">
    <property type="entry name" value="CAT-like_dom_sf"/>
</dbReference>
<proteinExistence type="predicted"/>
<sequence length="830" mass="92641">MLPVWFLLILAVLGQKCNPDHRAVRREWGSLSRQERLDYIDAVHCLREKPPILPTEQYPGVRHRMDDFSATHINYTLHIHLSGIFFGWHRRFVWLWEKAMREECGYQGYQPYWNWALSANNLSASPLFDGSDTSFSGDGDPIVDPNDTVTLAPTNVTIPNGSGGGCVTKGPFANITLNLPDLDSAPGDVFPENAFAYTPRCLTRNLNNFIAQSFTSQRDVDRLLSSPDILTLQHNMDVSVWPELSEAGIMGPHAAAHMQLGRAMDDFWTAPQEPVFMLHHAMVDRVWTLWQAQDPENRQYALNGTSTIMNPPGTPEVDLDTQVAWGSLGENKTLREVMSTEAYEFCYDRHTRCREDMTIHDDFESFELTPADYGFPMFYAGCTVSFRLSNPKTGLVILRDAVDRLVCHLPFLAGFVVPSASKLGVVEVRFPAQGEAKSDICTIQHVSHLRLPTEIDSSSHKNAEKYDRNAALIMAPVHIAASSTDHPVMRFQINVLADGIILALFVNHMVIDGTGVGALLASLAACCNGAPCVPASTECERTTREKMFATLGRDRSPELSGPAETDSPVQGAATRTGHEEVHDPSLLDYNFSISGAKIKLLHELILNIDPAFVSEDDILTAILWICLGRFRSHRLSQGGPPVSACMLQRVVNVRHRLCPQVPSHYLGNCFIMLNESLTTAELGHEASSGSEMSEQGFARQIAPVSHTLRDRLNNVDDCFARSYLSQFTTANDWANTSVHEPDVAVTSIRRLSVYEEDFGPVLGKVVDFEMLPYMNPEGVCTIKPRRGVDDDAWEVGVTLGREEMDRLRKNARWRWLVSKESPLRVFEAIM</sequence>
<dbReference type="PANTHER" id="PTHR11474:SF125">
    <property type="entry name" value="N-ACETYL-6-HYDROXYTRYPTOPHAN OXIDASE IVOB-RELATED"/>
    <property type="match status" value="1"/>
</dbReference>
<feature type="signal peptide" evidence="5">
    <location>
        <begin position="1"/>
        <end position="19"/>
    </location>
</feature>
<comment type="caution">
    <text evidence="7">The sequence shown here is derived from an EMBL/GenBank/DDBJ whole genome shotgun (WGS) entry which is preliminary data.</text>
</comment>
<dbReference type="EMBL" id="BLKC01000110">
    <property type="protein sequence ID" value="GFF54056.1"/>
    <property type="molecule type" value="Genomic_DNA"/>
</dbReference>
<dbReference type="Pfam" id="PF02458">
    <property type="entry name" value="Transferase"/>
    <property type="match status" value="1"/>
</dbReference>
<dbReference type="SUPFAM" id="SSF48056">
    <property type="entry name" value="Di-copper centre-containing domain"/>
    <property type="match status" value="1"/>
</dbReference>
<dbReference type="PRINTS" id="PR00092">
    <property type="entry name" value="TYROSINASE"/>
</dbReference>
<dbReference type="InterPro" id="IPR002227">
    <property type="entry name" value="Tyrosinase_Cu-bd"/>
</dbReference>
<evidence type="ECO:0000259" key="6">
    <source>
        <dbReference type="PROSITE" id="PS00497"/>
    </source>
</evidence>
<evidence type="ECO:0000256" key="2">
    <source>
        <dbReference type="ARBA" id="ARBA00023002"/>
    </source>
</evidence>
<feature type="domain" description="Tyrosinase copper-binding" evidence="6">
    <location>
        <begin position="80"/>
        <end position="97"/>
    </location>
</feature>
<name>A0A8H3S9D4_9EURO</name>
<keyword evidence="3" id="KW-0186">Copper</keyword>
<accession>A0A8H3S9D4</accession>
<evidence type="ECO:0000256" key="3">
    <source>
        <dbReference type="ARBA" id="ARBA00023008"/>
    </source>
</evidence>
<dbReference type="Gene3D" id="1.10.1280.10">
    <property type="entry name" value="Di-copper center containing domain from catechol oxidase"/>
    <property type="match status" value="1"/>
</dbReference>
<dbReference type="Pfam" id="PF00264">
    <property type="entry name" value="Tyrosinase"/>
    <property type="match status" value="1"/>
</dbReference>
<dbReference type="PANTHER" id="PTHR11474">
    <property type="entry name" value="TYROSINASE FAMILY MEMBER"/>
    <property type="match status" value="1"/>
</dbReference>
<evidence type="ECO:0000313" key="7">
    <source>
        <dbReference type="EMBL" id="GFF54056.1"/>
    </source>
</evidence>
<keyword evidence="2" id="KW-0560">Oxidoreductase</keyword>
<keyword evidence="5" id="KW-0732">Signal</keyword>
<dbReference type="Proteomes" id="UP000465221">
    <property type="component" value="Unassembled WGS sequence"/>
</dbReference>
<dbReference type="SUPFAM" id="SSF52777">
    <property type="entry name" value="CoA-dependent acyltransferases"/>
    <property type="match status" value="1"/>
</dbReference>
<dbReference type="AlphaFoldDB" id="A0A8H3S9D4"/>
<evidence type="ECO:0000313" key="8">
    <source>
        <dbReference type="Proteomes" id="UP000465221"/>
    </source>
</evidence>
<protein>
    <recommendedName>
        <fullName evidence="6">Tyrosinase copper-binding domain-containing protein</fullName>
    </recommendedName>
</protein>
<feature type="region of interest" description="Disordered" evidence="4">
    <location>
        <begin position="552"/>
        <end position="577"/>
    </location>
</feature>
<dbReference type="InterPro" id="IPR008922">
    <property type="entry name" value="Di-copper_centre_dom_sf"/>
</dbReference>
<dbReference type="GO" id="GO:0046872">
    <property type="term" value="F:metal ion binding"/>
    <property type="evidence" value="ECO:0007669"/>
    <property type="project" value="UniProtKB-KW"/>
</dbReference>
<dbReference type="PROSITE" id="PS00497">
    <property type="entry name" value="TYROSINASE_1"/>
    <property type="match status" value="1"/>
</dbReference>